<evidence type="ECO:0000313" key="3">
    <source>
        <dbReference type="Proteomes" id="UP000281553"/>
    </source>
</evidence>
<evidence type="ECO:0000256" key="1">
    <source>
        <dbReference type="SAM" id="MobiDB-lite"/>
    </source>
</evidence>
<proteinExistence type="predicted"/>
<keyword evidence="3" id="KW-1185">Reference proteome</keyword>
<sequence length="95" mass="10327">MCNRVSRELLESWFTGPQSIKKCNVLPNPYLVLRFELTKASRHLGNGQATASAYANTGGPDGQEIIRPEYAARDESSTGQSPPAVQQAIHAQEGN</sequence>
<dbReference type="EMBL" id="UYRU01046341">
    <property type="protein sequence ID" value="VDN09073.1"/>
    <property type="molecule type" value="Genomic_DNA"/>
</dbReference>
<dbReference type="Proteomes" id="UP000281553">
    <property type="component" value="Unassembled WGS sequence"/>
</dbReference>
<feature type="region of interest" description="Disordered" evidence="1">
    <location>
        <begin position="51"/>
        <end position="95"/>
    </location>
</feature>
<feature type="compositionally biased region" description="Basic and acidic residues" evidence="1">
    <location>
        <begin position="64"/>
        <end position="76"/>
    </location>
</feature>
<evidence type="ECO:0000313" key="2">
    <source>
        <dbReference type="EMBL" id="VDN09073.1"/>
    </source>
</evidence>
<reference evidence="2 3" key="1">
    <citation type="submission" date="2018-11" db="EMBL/GenBank/DDBJ databases">
        <authorList>
            <consortium name="Pathogen Informatics"/>
        </authorList>
    </citation>
    <scope>NUCLEOTIDE SEQUENCE [LARGE SCALE GENOMIC DNA]</scope>
</reference>
<accession>A0A3P7LER1</accession>
<protein>
    <submittedName>
        <fullName evidence="2">Uncharacterized protein</fullName>
    </submittedName>
</protein>
<organism evidence="2 3">
    <name type="scientific">Dibothriocephalus latus</name>
    <name type="common">Fish tapeworm</name>
    <name type="synonym">Diphyllobothrium latum</name>
    <dbReference type="NCBI Taxonomy" id="60516"/>
    <lineage>
        <taxon>Eukaryota</taxon>
        <taxon>Metazoa</taxon>
        <taxon>Spiralia</taxon>
        <taxon>Lophotrochozoa</taxon>
        <taxon>Platyhelminthes</taxon>
        <taxon>Cestoda</taxon>
        <taxon>Eucestoda</taxon>
        <taxon>Diphyllobothriidea</taxon>
        <taxon>Diphyllobothriidae</taxon>
        <taxon>Dibothriocephalus</taxon>
    </lineage>
</organism>
<gene>
    <name evidence="2" type="ORF">DILT_LOCUS4904</name>
</gene>
<name>A0A3P7LER1_DIBLA</name>
<dbReference type="AlphaFoldDB" id="A0A3P7LER1"/>